<sequence>MGSSVLPFSVVALVSSVLFWMNLTHALMRYLPPTLPGATTKAPKSSATMNTILLSHPCHDPLNSIATGSCRCALGSPFRTHELDWDGVILATCDGQTGKPQLDF</sequence>
<evidence type="ECO:0000313" key="2">
    <source>
        <dbReference type="Proteomes" id="UP001234297"/>
    </source>
</evidence>
<dbReference type="EMBL" id="CM056812">
    <property type="protein sequence ID" value="KAJ8618926.1"/>
    <property type="molecule type" value="Genomic_DNA"/>
</dbReference>
<organism evidence="1 2">
    <name type="scientific">Persea americana</name>
    <name type="common">Avocado</name>
    <dbReference type="NCBI Taxonomy" id="3435"/>
    <lineage>
        <taxon>Eukaryota</taxon>
        <taxon>Viridiplantae</taxon>
        <taxon>Streptophyta</taxon>
        <taxon>Embryophyta</taxon>
        <taxon>Tracheophyta</taxon>
        <taxon>Spermatophyta</taxon>
        <taxon>Magnoliopsida</taxon>
        <taxon>Magnoliidae</taxon>
        <taxon>Laurales</taxon>
        <taxon>Lauraceae</taxon>
        <taxon>Persea</taxon>
    </lineage>
</organism>
<dbReference type="Proteomes" id="UP001234297">
    <property type="component" value="Chromosome 4"/>
</dbReference>
<protein>
    <submittedName>
        <fullName evidence="1">Uncharacterized protein</fullName>
    </submittedName>
</protein>
<reference evidence="1 2" key="1">
    <citation type="journal article" date="2022" name="Hortic Res">
        <title>A haplotype resolved chromosomal level avocado genome allows analysis of novel avocado genes.</title>
        <authorList>
            <person name="Nath O."/>
            <person name="Fletcher S.J."/>
            <person name="Hayward A."/>
            <person name="Shaw L.M."/>
            <person name="Masouleh A.K."/>
            <person name="Furtado A."/>
            <person name="Henry R.J."/>
            <person name="Mitter N."/>
        </authorList>
    </citation>
    <scope>NUCLEOTIDE SEQUENCE [LARGE SCALE GENOMIC DNA]</scope>
    <source>
        <strain evidence="2">cv. Hass</strain>
    </source>
</reference>
<accession>A0ACC2KCV0</accession>
<gene>
    <name evidence="1" type="ORF">MRB53_015112</name>
</gene>
<comment type="caution">
    <text evidence="1">The sequence shown here is derived from an EMBL/GenBank/DDBJ whole genome shotgun (WGS) entry which is preliminary data.</text>
</comment>
<proteinExistence type="predicted"/>
<evidence type="ECO:0000313" key="1">
    <source>
        <dbReference type="EMBL" id="KAJ8618926.1"/>
    </source>
</evidence>
<keyword evidence="2" id="KW-1185">Reference proteome</keyword>
<name>A0ACC2KCV0_PERAE</name>